<dbReference type="Pfam" id="PF13415">
    <property type="entry name" value="Beta-prop_FBX42"/>
    <property type="match status" value="1"/>
</dbReference>
<dbReference type="InterPro" id="IPR052821">
    <property type="entry name" value="F-box_only_SRC"/>
</dbReference>
<sequence length="507" mass="58737">MMSHTDDICVHSRSMEDLPEEILLRIFRSLLPYKDYASIRLVCRQWERLWRVIKSWRMNTFYDSLSSSTSSVSIHWHLIDPPTKFNLTPRFSHSVCYVDSKRMLYMFGGNRDMATSLNDFWSLDLSTRSWERILATGSYPPPKCSSTFIDDEQGNLILFGGRSMIYIDDIHMRKQLHNELHAYSLERNSWKLHVNFNEPGPICGHSASMVNVNNQKRMIIFGGCTLTNDQSQQATPQNTNDLWQWTDIQTNTWTMIHVNGIKPEPREGHSQFTLNSENILIVGGSSLTRVCRDVWIFSFQTNQWTQIAVNNQYPNDFAPSNDDLSYLPFCMIPSSNILITFGRLKRHPTEHERHAYSQYDFSHCDKRSRDDFLAVSSSVPNSSSDENDERNRCSTISKRSQLPYINNRYSMMDLSSGFQMYRLDLSNIFSLNPCVTWLPSKCTSVFGSPSHSSLYYSLIYTRSELILFGGIEKRKLNLRREFSDKDNRFRSTSSGTLAFITISNIAL</sequence>
<accession>A0A816VEM3</accession>
<feature type="domain" description="F-box" evidence="1">
    <location>
        <begin position="12"/>
        <end position="65"/>
    </location>
</feature>
<comment type="caution">
    <text evidence="2">The sequence shown here is derived from an EMBL/GenBank/DDBJ whole genome shotgun (WGS) entry which is preliminary data.</text>
</comment>
<dbReference type="SUPFAM" id="SSF81383">
    <property type="entry name" value="F-box domain"/>
    <property type="match status" value="1"/>
</dbReference>
<gene>
    <name evidence="2" type="ORF">WKI299_LOCUS25406</name>
</gene>
<dbReference type="GO" id="GO:0019005">
    <property type="term" value="C:SCF ubiquitin ligase complex"/>
    <property type="evidence" value="ECO:0007669"/>
    <property type="project" value="TreeGrafter"/>
</dbReference>
<name>A0A816VEM3_9BILA</name>
<reference evidence="2" key="1">
    <citation type="submission" date="2021-02" db="EMBL/GenBank/DDBJ databases">
        <authorList>
            <person name="Nowell W R."/>
        </authorList>
    </citation>
    <scope>NUCLEOTIDE SEQUENCE</scope>
</reference>
<evidence type="ECO:0000313" key="3">
    <source>
        <dbReference type="Proteomes" id="UP000663856"/>
    </source>
</evidence>
<dbReference type="PANTHER" id="PTHR46432">
    <property type="entry name" value="F-BOX ONLY PROTEIN 42"/>
    <property type="match status" value="1"/>
</dbReference>
<dbReference type="PROSITE" id="PS50181">
    <property type="entry name" value="FBOX"/>
    <property type="match status" value="1"/>
</dbReference>
<dbReference type="Proteomes" id="UP000663856">
    <property type="component" value="Unassembled WGS sequence"/>
</dbReference>
<protein>
    <recommendedName>
        <fullName evidence="1">F-box domain-containing protein</fullName>
    </recommendedName>
</protein>
<proteinExistence type="predicted"/>
<dbReference type="SMART" id="SM00256">
    <property type="entry name" value="FBOX"/>
    <property type="match status" value="1"/>
</dbReference>
<dbReference type="InterPro" id="IPR015915">
    <property type="entry name" value="Kelch-typ_b-propeller"/>
</dbReference>
<dbReference type="EMBL" id="CAJNRF010010966">
    <property type="protein sequence ID" value="CAF2126391.1"/>
    <property type="molecule type" value="Genomic_DNA"/>
</dbReference>
<dbReference type="Gene3D" id="2.120.10.80">
    <property type="entry name" value="Kelch-type beta propeller"/>
    <property type="match status" value="3"/>
</dbReference>
<evidence type="ECO:0000259" key="1">
    <source>
        <dbReference type="PROSITE" id="PS50181"/>
    </source>
</evidence>
<dbReference type="InterPro" id="IPR036047">
    <property type="entry name" value="F-box-like_dom_sf"/>
</dbReference>
<dbReference type="Pfam" id="PF12937">
    <property type="entry name" value="F-box-like"/>
    <property type="match status" value="1"/>
</dbReference>
<organism evidence="2 3">
    <name type="scientific">Rotaria magnacalcarata</name>
    <dbReference type="NCBI Taxonomy" id="392030"/>
    <lineage>
        <taxon>Eukaryota</taxon>
        <taxon>Metazoa</taxon>
        <taxon>Spiralia</taxon>
        <taxon>Gnathifera</taxon>
        <taxon>Rotifera</taxon>
        <taxon>Eurotatoria</taxon>
        <taxon>Bdelloidea</taxon>
        <taxon>Philodinida</taxon>
        <taxon>Philodinidae</taxon>
        <taxon>Rotaria</taxon>
    </lineage>
</organism>
<dbReference type="AlphaFoldDB" id="A0A816VEM3"/>
<dbReference type="Gene3D" id="1.20.1280.50">
    <property type="match status" value="1"/>
</dbReference>
<dbReference type="GO" id="GO:1990756">
    <property type="term" value="F:ubiquitin-like ligase-substrate adaptor activity"/>
    <property type="evidence" value="ECO:0007669"/>
    <property type="project" value="TreeGrafter"/>
</dbReference>
<dbReference type="InterPro" id="IPR001810">
    <property type="entry name" value="F-box_dom"/>
</dbReference>
<dbReference type="SUPFAM" id="SSF117281">
    <property type="entry name" value="Kelch motif"/>
    <property type="match status" value="1"/>
</dbReference>
<dbReference type="PANTHER" id="PTHR46432:SF1">
    <property type="entry name" value="F-BOX ONLY PROTEIN 42"/>
    <property type="match status" value="1"/>
</dbReference>
<evidence type="ECO:0000313" key="2">
    <source>
        <dbReference type="EMBL" id="CAF2126391.1"/>
    </source>
</evidence>